<evidence type="ECO:0000256" key="8">
    <source>
        <dbReference type="RuleBase" id="RU367148"/>
    </source>
</evidence>
<dbReference type="GO" id="GO:0005681">
    <property type="term" value="C:spliceosomal complex"/>
    <property type="evidence" value="ECO:0007669"/>
    <property type="project" value="UniProtKB-KW"/>
</dbReference>
<dbReference type="GeneID" id="30181447"/>
<evidence type="ECO:0000313" key="11">
    <source>
        <dbReference type="Proteomes" id="UP000094455"/>
    </source>
</evidence>
<keyword evidence="6 8" id="KW-0508">mRNA splicing</keyword>
<evidence type="ECO:0000256" key="3">
    <source>
        <dbReference type="ARBA" id="ARBA00014745"/>
    </source>
</evidence>
<evidence type="ECO:0000256" key="4">
    <source>
        <dbReference type="ARBA" id="ARBA00022664"/>
    </source>
</evidence>
<feature type="region of interest" description="Disordered" evidence="9">
    <location>
        <begin position="210"/>
        <end position="235"/>
    </location>
</feature>
<dbReference type="EMBL" id="KV454006">
    <property type="protein sequence ID" value="ODQ44696.1"/>
    <property type="molecule type" value="Genomic_DNA"/>
</dbReference>
<dbReference type="STRING" id="763406.A0A1E3NF30"/>
<evidence type="ECO:0000256" key="1">
    <source>
        <dbReference type="ARBA" id="ARBA00004123"/>
    </source>
</evidence>
<evidence type="ECO:0000313" key="10">
    <source>
        <dbReference type="EMBL" id="ODQ44696.1"/>
    </source>
</evidence>
<keyword evidence="11" id="KW-1185">Reference proteome</keyword>
<feature type="region of interest" description="Disordered" evidence="9">
    <location>
        <begin position="1"/>
        <end position="26"/>
    </location>
</feature>
<proteinExistence type="inferred from homology"/>
<gene>
    <name evidence="10" type="ORF">PICMEDRAFT_74402</name>
</gene>
<comment type="subcellular location">
    <subcellularLocation>
        <location evidence="1 8">Nucleus</location>
    </subcellularLocation>
</comment>
<dbReference type="AlphaFoldDB" id="A0A1E3NF30"/>
<evidence type="ECO:0000256" key="2">
    <source>
        <dbReference type="ARBA" id="ARBA00010028"/>
    </source>
</evidence>
<comment type="subunit">
    <text evidence="8">May be part of a spliceosome complex.</text>
</comment>
<keyword evidence="4 8" id="KW-0507">mRNA processing</keyword>
<evidence type="ECO:0000256" key="7">
    <source>
        <dbReference type="ARBA" id="ARBA00023242"/>
    </source>
</evidence>
<comment type="similarity">
    <text evidence="2 8">Belongs to the SYF2 family.</text>
</comment>
<reference evidence="10 11" key="1">
    <citation type="journal article" date="2016" name="Proc. Natl. Acad. Sci. U.S.A.">
        <title>Comparative genomics of biotechnologically important yeasts.</title>
        <authorList>
            <person name="Riley R."/>
            <person name="Haridas S."/>
            <person name="Wolfe K.H."/>
            <person name="Lopes M.R."/>
            <person name="Hittinger C.T."/>
            <person name="Goeker M."/>
            <person name="Salamov A.A."/>
            <person name="Wisecaver J.H."/>
            <person name="Long T.M."/>
            <person name="Calvey C.H."/>
            <person name="Aerts A.L."/>
            <person name="Barry K.W."/>
            <person name="Choi C."/>
            <person name="Clum A."/>
            <person name="Coughlan A.Y."/>
            <person name="Deshpande S."/>
            <person name="Douglass A.P."/>
            <person name="Hanson S.J."/>
            <person name="Klenk H.-P."/>
            <person name="LaButti K.M."/>
            <person name="Lapidus A."/>
            <person name="Lindquist E.A."/>
            <person name="Lipzen A.M."/>
            <person name="Meier-Kolthoff J.P."/>
            <person name="Ohm R.A."/>
            <person name="Otillar R.P."/>
            <person name="Pangilinan J.L."/>
            <person name="Peng Y."/>
            <person name="Rokas A."/>
            <person name="Rosa C.A."/>
            <person name="Scheuner C."/>
            <person name="Sibirny A.A."/>
            <person name="Slot J.C."/>
            <person name="Stielow J.B."/>
            <person name="Sun H."/>
            <person name="Kurtzman C.P."/>
            <person name="Blackwell M."/>
            <person name="Grigoriev I.V."/>
            <person name="Jeffries T.W."/>
        </authorList>
    </citation>
    <scope>NUCLEOTIDE SEQUENCE [LARGE SCALE GENOMIC DNA]</scope>
    <source>
        <strain evidence="10 11">NRRL Y-2026</strain>
    </source>
</reference>
<protein>
    <recommendedName>
        <fullName evidence="3 8">Pre-mRNA-splicing factor SYF2</fullName>
    </recommendedName>
</protein>
<feature type="compositionally biased region" description="Basic residues" evidence="9">
    <location>
        <begin position="226"/>
        <end position="235"/>
    </location>
</feature>
<keyword evidence="7 8" id="KW-0539">Nucleus</keyword>
<sequence>MSSDTRSRLKRGVDADVDDTSKKSTVQDRIRELKNARAKSVLENRRAVYDEVAGVKMKLAEKRKLEKSEDDAVLQEEEGRVSKEKKKNSPNVSTLEYTAEEDEKWEAKQGRINTHEELNDEHKGELHNYKQLAERTYSKNIRGIEQQGKKTLEKYQQEKSLYEKLKTQGLSPEEIRTRLTSSGQLDTYVKDLKSWEEEVYRKRRKINDEGKDGAIHEKNRQFNSKLQRHYRQFQK</sequence>
<comment type="function">
    <text evidence="8">Involved in pre-mRNA splicing.</text>
</comment>
<dbReference type="RefSeq" id="XP_019015809.1">
    <property type="nucleotide sequence ID" value="XM_019164760.1"/>
</dbReference>
<dbReference type="Proteomes" id="UP000094455">
    <property type="component" value="Unassembled WGS sequence"/>
</dbReference>
<organism evidence="10 11">
    <name type="scientific">Pichia membranifaciens NRRL Y-2026</name>
    <dbReference type="NCBI Taxonomy" id="763406"/>
    <lineage>
        <taxon>Eukaryota</taxon>
        <taxon>Fungi</taxon>
        <taxon>Dikarya</taxon>
        <taxon>Ascomycota</taxon>
        <taxon>Saccharomycotina</taxon>
        <taxon>Pichiomycetes</taxon>
        <taxon>Pichiales</taxon>
        <taxon>Pichiaceae</taxon>
        <taxon>Pichia</taxon>
    </lineage>
</organism>
<evidence type="ECO:0000256" key="5">
    <source>
        <dbReference type="ARBA" id="ARBA00022728"/>
    </source>
</evidence>
<dbReference type="GO" id="GO:0000398">
    <property type="term" value="P:mRNA splicing, via spliceosome"/>
    <property type="evidence" value="ECO:0007669"/>
    <property type="project" value="UniProtKB-UniRule"/>
</dbReference>
<feature type="region of interest" description="Disordered" evidence="9">
    <location>
        <begin position="63"/>
        <end position="102"/>
    </location>
</feature>
<name>A0A1E3NF30_9ASCO</name>
<accession>A0A1E3NF30</accession>
<feature type="compositionally biased region" description="Basic and acidic residues" evidence="9">
    <location>
        <begin position="210"/>
        <end position="220"/>
    </location>
</feature>
<dbReference type="Pfam" id="PF08231">
    <property type="entry name" value="SYF2"/>
    <property type="match status" value="1"/>
</dbReference>
<evidence type="ECO:0000256" key="6">
    <source>
        <dbReference type="ARBA" id="ARBA00023187"/>
    </source>
</evidence>
<dbReference type="InterPro" id="IPR013260">
    <property type="entry name" value="mRNA_splic_SYF2"/>
</dbReference>
<evidence type="ECO:0000256" key="9">
    <source>
        <dbReference type="SAM" id="MobiDB-lite"/>
    </source>
</evidence>
<keyword evidence="5 8" id="KW-0747">Spliceosome</keyword>
<dbReference type="OrthoDB" id="199717at2759"/>